<evidence type="ECO:0000256" key="4">
    <source>
        <dbReference type="ARBA" id="ARBA00022617"/>
    </source>
</evidence>
<comment type="cofactor">
    <cofactor evidence="1">
        <name>heme</name>
        <dbReference type="ChEBI" id="CHEBI:30413"/>
    </cofactor>
</comment>
<dbReference type="GO" id="GO:0020037">
    <property type="term" value="F:heme binding"/>
    <property type="evidence" value="ECO:0007669"/>
    <property type="project" value="InterPro"/>
</dbReference>
<evidence type="ECO:0000256" key="6">
    <source>
        <dbReference type="ARBA" id="ARBA00023002"/>
    </source>
</evidence>
<dbReference type="PANTHER" id="PTHR46300:SF12">
    <property type="entry name" value="P450, PUTATIVE (EUROFUNG)-RELATED"/>
    <property type="match status" value="1"/>
</dbReference>
<keyword evidence="10" id="KW-1185">Reference proteome</keyword>
<evidence type="ECO:0000256" key="3">
    <source>
        <dbReference type="ARBA" id="ARBA00010617"/>
    </source>
</evidence>
<evidence type="ECO:0000313" key="9">
    <source>
        <dbReference type="EMBL" id="KAJ7625696.1"/>
    </source>
</evidence>
<dbReference type="InterPro" id="IPR036396">
    <property type="entry name" value="Cyt_P450_sf"/>
</dbReference>
<gene>
    <name evidence="9" type="ORF">FB45DRAFT_1030036</name>
</gene>
<dbReference type="Gene3D" id="1.10.630.10">
    <property type="entry name" value="Cytochrome P450"/>
    <property type="match status" value="1"/>
</dbReference>
<dbReference type="PRINTS" id="PR00463">
    <property type="entry name" value="EP450I"/>
</dbReference>
<evidence type="ECO:0000256" key="2">
    <source>
        <dbReference type="ARBA" id="ARBA00005179"/>
    </source>
</evidence>
<evidence type="ECO:0000313" key="10">
    <source>
        <dbReference type="Proteomes" id="UP001221142"/>
    </source>
</evidence>
<evidence type="ECO:0000256" key="1">
    <source>
        <dbReference type="ARBA" id="ARBA00001971"/>
    </source>
</evidence>
<reference evidence="9" key="1">
    <citation type="submission" date="2023-03" db="EMBL/GenBank/DDBJ databases">
        <title>Massive genome expansion in bonnet fungi (Mycena s.s.) driven by repeated elements and novel gene families across ecological guilds.</title>
        <authorList>
            <consortium name="Lawrence Berkeley National Laboratory"/>
            <person name="Harder C.B."/>
            <person name="Miyauchi S."/>
            <person name="Viragh M."/>
            <person name="Kuo A."/>
            <person name="Thoen E."/>
            <person name="Andreopoulos B."/>
            <person name="Lu D."/>
            <person name="Skrede I."/>
            <person name="Drula E."/>
            <person name="Henrissat B."/>
            <person name="Morin E."/>
            <person name="Kohler A."/>
            <person name="Barry K."/>
            <person name="LaButti K."/>
            <person name="Morin E."/>
            <person name="Salamov A."/>
            <person name="Lipzen A."/>
            <person name="Mereny Z."/>
            <person name="Hegedus B."/>
            <person name="Baldrian P."/>
            <person name="Stursova M."/>
            <person name="Weitz H."/>
            <person name="Taylor A."/>
            <person name="Grigoriev I.V."/>
            <person name="Nagy L.G."/>
            <person name="Martin F."/>
            <person name="Kauserud H."/>
        </authorList>
    </citation>
    <scope>NUCLEOTIDE SEQUENCE</scope>
    <source>
        <strain evidence="9">9284</strain>
    </source>
</reference>
<dbReference type="InterPro" id="IPR001128">
    <property type="entry name" value="Cyt_P450"/>
</dbReference>
<keyword evidence="7" id="KW-0408">Iron</keyword>
<proteinExistence type="inferred from homology"/>
<dbReference type="InterPro" id="IPR050364">
    <property type="entry name" value="Cytochrome_P450_fung"/>
</dbReference>
<dbReference type="GO" id="GO:0016705">
    <property type="term" value="F:oxidoreductase activity, acting on paired donors, with incorporation or reduction of molecular oxygen"/>
    <property type="evidence" value="ECO:0007669"/>
    <property type="project" value="InterPro"/>
</dbReference>
<sequence>MESRIAPLSFVADRLIALDQANQFYREHHVQGIGEIAGTMYIASSDTTVSVLGTFVLGMLANPEAQRRAQADIDSVVGSEGLPRFEERDKLPYVSAIVKEILRWQNVTPVAIPRLLKIKDEFRGYRLPAGSLVIWNAWALLHAARRVSTQTVYPDPHTFNPERLLLNGRLNPAVPDPESAFGFGRRYGISF</sequence>
<accession>A0AAD7BN33</accession>
<evidence type="ECO:0000256" key="8">
    <source>
        <dbReference type="ARBA" id="ARBA00023033"/>
    </source>
</evidence>
<dbReference type="GO" id="GO:0004497">
    <property type="term" value="F:monooxygenase activity"/>
    <property type="evidence" value="ECO:0007669"/>
    <property type="project" value="UniProtKB-KW"/>
</dbReference>
<dbReference type="SUPFAM" id="SSF48264">
    <property type="entry name" value="Cytochrome P450"/>
    <property type="match status" value="1"/>
</dbReference>
<dbReference type="Pfam" id="PF00067">
    <property type="entry name" value="p450"/>
    <property type="match status" value="1"/>
</dbReference>
<keyword evidence="8" id="KW-0503">Monooxygenase</keyword>
<dbReference type="AlphaFoldDB" id="A0AAD7BN33"/>
<dbReference type="InterPro" id="IPR002401">
    <property type="entry name" value="Cyt_P450_E_grp-I"/>
</dbReference>
<name>A0AAD7BN33_9AGAR</name>
<keyword evidence="4" id="KW-0349">Heme</keyword>
<dbReference type="PANTHER" id="PTHR46300">
    <property type="entry name" value="P450, PUTATIVE (EUROFUNG)-RELATED-RELATED"/>
    <property type="match status" value="1"/>
</dbReference>
<dbReference type="Proteomes" id="UP001221142">
    <property type="component" value="Unassembled WGS sequence"/>
</dbReference>
<organism evidence="9 10">
    <name type="scientific">Roridomyces roridus</name>
    <dbReference type="NCBI Taxonomy" id="1738132"/>
    <lineage>
        <taxon>Eukaryota</taxon>
        <taxon>Fungi</taxon>
        <taxon>Dikarya</taxon>
        <taxon>Basidiomycota</taxon>
        <taxon>Agaricomycotina</taxon>
        <taxon>Agaricomycetes</taxon>
        <taxon>Agaricomycetidae</taxon>
        <taxon>Agaricales</taxon>
        <taxon>Marasmiineae</taxon>
        <taxon>Mycenaceae</taxon>
        <taxon>Roridomyces</taxon>
    </lineage>
</organism>
<dbReference type="GO" id="GO:0005506">
    <property type="term" value="F:iron ion binding"/>
    <property type="evidence" value="ECO:0007669"/>
    <property type="project" value="InterPro"/>
</dbReference>
<dbReference type="EMBL" id="JARKIF010000012">
    <property type="protein sequence ID" value="KAJ7625696.1"/>
    <property type="molecule type" value="Genomic_DNA"/>
</dbReference>
<evidence type="ECO:0000256" key="5">
    <source>
        <dbReference type="ARBA" id="ARBA00022723"/>
    </source>
</evidence>
<comment type="caution">
    <text evidence="9">The sequence shown here is derived from an EMBL/GenBank/DDBJ whole genome shotgun (WGS) entry which is preliminary data.</text>
</comment>
<keyword evidence="6" id="KW-0560">Oxidoreductase</keyword>
<comment type="similarity">
    <text evidence="3">Belongs to the cytochrome P450 family.</text>
</comment>
<protein>
    <submittedName>
        <fullName evidence="9">Cytochrome P450</fullName>
    </submittedName>
</protein>
<evidence type="ECO:0000256" key="7">
    <source>
        <dbReference type="ARBA" id="ARBA00023004"/>
    </source>
</evidence>
<keyword evidence="5" id="KW-0479">Metal-binding</keyword>
<comment type="pathway">
    <text evidence="2">Secondary metabolite biosynthesis.</text>
</comment>